<comment type="caution">
    <text evidence="7">The sequence shown here is derived from an EMBL/GenBank/DDBJ whole genome shotgun (WGS) entry which is preliminary data.</text>
</comment>
<dbReference type="InterPro" id="IPR013249">
    <property type="entry name" value="RNA_pol_sigma70_r4_t2"/>
</dbReference>
<dbReference type="GeneID" id="93878814"/>
<dbReference type="GO" id="GO:0016987">
    <property type="term" value="F:sigma factor activity"/>
    <property type="evidence" value="ECO:0007669"/>
    <property type="project" value="UniProtKB-KW"/>
</dbReference>
<gene>
    <name evidence="7" type="ORF">XsacCFBP4641_14165</name>
</gene>
<evidence type="ECO:0000256" key="4">
    <source>
        <dbReference type="ARBA" id="ARBA00023163"/>
    </source>
</evidence>
<evidence type="ECO:0000256" key="1">
    <source>
        <dbReference type="ARBA" id="ARBA00010641"/>
    </source>
</evidence>
<dbReference type="OrthoDB" id="9797134at2"/>
<dbReference type="SUPFAM" id="SSF88946">
    <property type="entry name" value="Sigma2 domain of RNA polymerase sigma factors"/>
    <property type="match status" value="1"/>
</dbReference>
<dbReference type="Gene3D" id="1.10.1740.10">
    <property type="match status" value="1"/>
</dbReference>
<dbReference type="InterPro" id="IPR007627">
    <property type="entry name" value="RNA_pol_sigma70_r2"/>
</dbReference>
<accession>A0A2P5Z2D5</accession>
<dbReference type="Gene3D" id="1.10.10.10">
    <property type="entry name" value="Winged helix-like DNA-binding domain superfamily/Winged helix DNA-binding domain"/>
    <property type="match status" value="1"/>
</dbReference>
<keyword evidence="2" id="KW-0805">Transcription regulation</keyword>
<dbReference type="InterPro" id="IPR036388">
    <property type="entry name" value="WH-like_DNA-bd_sf"/>
</dbReference>
<sequence length="182" mass="20511">MSRAEHTEGAPSPERAQAHHVDALFKEHHRALLAFLQCKLGSMADAQDVAQEAYMRIVTLERPDALTSPRAYLFHVASNLAVDRLRMRKVRENAAVELPEHDLPLPPIPERHATASEQLRALTRALQELPAKTSRAFVLHVIEGKDFGMIAKAMNVSERMVRYHVANALAHCRKRFDEAEIP</sequence>
<dbReference type="InterPro" id="IPR039425">
    <property type="entry name" value="RNA_pol_sigma-70-like"/>
</dbReference>
<evidence type="ECO:0000313" key="7">
    <source>
        <dbReference type="EMBL" id="PPU81706.1"/>
    </source>
</evidence>
<dbReference type="InterPro" id="IPR014284">
    <property type="entry name" value="RNA_pol_sigma-70_dom"/>
</dbReference>
<comment type="similarity">
    <text evidence="1">Belongs to the sigma-70 factor family. ECF subfamily.</text>
</comment>
<dbReference type="SUPFAM" id="SSF88659">
    <property type="entry name" value="Sigma3 and sigma4 domains of RNA polymerase sigma factors"/>
    <property type="match status" value="1"/>
</dbReference>
<proteinExistence type="inferred from homology"/>
<dbReference type="InterPro" id="IPR013325">
    <property type="entry name" value="RNA_pol_sigma_r2"/>
</dbReference>
<keyword evidence="4" id="KW-0804">Transcription</keyword>
<dbReference type="Proteomes" id="UP000247346">
    <property type="component" value="Unassembled WGS sequence"/>
</dbReference>
<dbReference type="PANTHER" id="PTHR43133">
    <property type="entry name" value="RNA POLYMERASE ECF-TYPE SIGMA FACTO"/>
    <property type="match status" value="1"/>
</dbReference>
<feature type="domain" description="RNA polymerase sigma-70 region 2" evidence="5">
    <location>
        <begin position="24"/>
        <end position="89"/>
    </location>
</feature>
<dbReference type="PANTHER" id="PTHR43133:SF63">
    <property type="entry name" value="RNA POLYMERASE SIGMA FACTOR FECI-RELATED"/>
    <property type="match status" value="1"/>
</dbReference>
<name>A0A2P5Z2D5_9XANT</name>
<evidence type="ECO:0000259" key="5">
    <source>
        <dbReference type="Pfam" id="PF04542"/>
    </source>
</evidence>
<organism evidence="7 8">
    <name type="scientific">Xanthomonas sacchari</name>
    <dbReference type="NCBI Taxonomy" id="56458"/>
    <lineage>
        <taxon>Bacteria</taxon>
        <taxon>Pseudomonadati</taxon>
        <taxon>Pseudomonadota</taxon>
        <taxon>Gammaproteobacteria</taxon>
        <taxon>Lysobacterales</taxon>
        <taxon>Lysobacteraceae</taxon>
        <taxon>Xanthomonas</taxon>
    </lineage>
</organism>
<dbReference type="GO" id="GO:0003677">
    <property type="term" value="F:DNA binding"/>
    <property type="evidence" value="ECO:0007669"/>
    <property type="project" value="InterPro"/>
</dbReference>
<reference evidence="7 8" key="1">
    <citation type="submission" date="2016-08" db="EMBL/GenBank/DDBJ databases">
        <authorList>
            <person name="Seilhamer J.J."/>
        </authorList>
    </citation>
    <scope>NUCLEOTIDE SEQUENCE [LARGE SCALE GENOMIC DNA]</scope>
    <source>
        <strain evidence="7 8">CFBP4641</strain>
    </source>
</reference>
<evidence type="ECO:0000256" key="3">
    <source>
        <dbReference type="ARBA" id="ARBA00023082"/>
    </source>
</evidence>
<evidence type="ECO:0000259" key="6">
    <source>
        <dbReference type="Pfam" id="PF08281"/>
    </source>
</evidence>
<dbReference type="EMBL" id="MDEK01000012">
    <property type="protein sequence ID" value="PPU81706.1"/>
    <property type="molecule type" value="Genomic_DNA"/>
</dbReference>
<dbReference type="NCBIfam" id="TIGR02937">
    <property type="entry name" value="sigma70-ECF"/>
    <property type="match status" value="1"/>
</dbReference>
<dbReference type="Pfam" id="PF04542">
    <property type="entry name" value="Sigma70_r2"/>
    <property type="match status" value="1"/>
</dbReference>
<dbReference type="GO" id="GO:0006352">
    <property type="term" value="P:DNA-templated transcription initiation"/>
    <property type="evidence" value="ECO:0007669"/>
    <property type="project" value="InterPro"/>
</dbReference>
<dbReference type="InterPro" id="IPR013324">
    <property type="entry name" value="RNA_pol_sigma_r3/r4-like"/>
</dbReference>
<keyword evidence="3" id="KW-0731">Sigma factor</keyword>
<evidence type="ECO:0000313" key="8">
    <source>
        <dbReference type="Proteomes" id="UP000247346"/>
    </source>
</evidence>
<dbReference type="RefSeq" id="WP_010343444.1">
    <property type="nucleotide sequence ID" value="NZ_CP132343.1"/>
</dbReference>
<protein>
    <submittedName>
        <fullName evidence="7">RNA polymerase sigma factor</fullName>
    </submittedName>
</protein>
<dbReference type="Pfam" id="PF08281">
    <property type="entry name" value="Sigma70_r4_2"/>
    <property type="match status" value="1"/>
</dbReference>
<feature type="domain" description="RNA polymerase sigma factor 70 region 4 type 2" evidence="6">
    <location>
        <begin position="120"/>
        <end position="172"/>
    </location>
</feature>
<dbReference type="AlphaFoldDB" id="A0A2P5Z2D5"/>
<evidence type="ECO:0000256" key="2">
    <source>
        <dbReference type="ARBA" id="ARBA00023015"/>
    </source>
</evidence>